<dbReference type="GO" id="GO:0005886">
    <property type="term" value="C:plasma membrane"/>
    <property type="evidence" value="ECO:0007669"/>
    <property type="project" value="UniProtKB-SubCell"/>
</dbReference>
<evidence type="ECO:0000256" key="5">
    <source>
        <dbReference type="ARBA" id="ARBA00022989"/>
    </source>
</evidence>
<dbReference type="SUPFAM" id="SSF58104">
    <property type="entry name" value="Methyl-accepting chemotaxis protein (MCP) signaling domain"/>
    <property type="match status" value="1"/>
</dbReference>
<reference evidence="13 14" key="1">
    <citation type="submission" date="2019-07" db="EMBL/GenBank/DDBJ databases">
        <title>Whole genome shotgun sequence of Rhizobium naphthalenivorans NBRC 107585.</title>
        <authorList>
            <person name="Hosoyama A."/>
            <person name="Uohara A."/>
            <person name="Ohji S."/>
            <person name="Ichikawa N."/>
        </authorList>
    </citation>
    <scope>NUCLEOTIDE SEQUENCE [LARGE SCALE GENOMIC DNA]</scope>
    <source>
        <strain evidence="13 14">NBRC 107585</strain>
    </source>
</reference>
<dbReference type="CDD" id="cd06225">
    <property type="entry name" value="HAMP"/>
    <property type="match status" value="1"/>
</dbReference>
<keyword evidence="3" id="KW-0145">Chemotaxis</keyword>
<evidence type="ECO:0000256" key="6">
    <source>
        <dbReference type="ARBA" id="ARBA00023136"/>
    </source>
</evidence>
<gene>
    <name evidence="13" type="ORF">RNA01_42600</name>
</gene>
<dbReference type="SMART" id="SM00304">
    <property type="entry name" value="HAMP"/>
    <property type="match status" value="2"/>
</dbReference>
<keyword evidence="8" id="KW-0807">Transducer</keyword>
<feature type="coiled-coil region" evidence="9">
    <location>
        <begin position="336"/>
        <end position="388"/>
    </location>
</feature>
<protein>
    <submittedName>
        <fullName evidence="13">Methyl-accepting chemotaxis protein</fullName>
    </submittedName>
</protein>
<proteinExistence type="inferred from homology"/>
<dbReference type="InterPro" id="IPR004089">
    <property type="entry name" value="MCPsignal_dom"/>
</dbReference>
<dbReference type="Proteomes" id="UP000321717">
    <property type="component" value="Unassembled WGS sequence"/>
</dbReference>
<accession>A0A512HPE0</accession>
<feature type="domain" description="HAMP" evidence="12">
    <location>
        <begin position="210"/>
        <end position="263"/>
    </location>
</feature>
<feature type="transmembrane region" description="Helical" evidence="10">
    <location>
        <begin position="191"/>
        <end position="209"/>
    </location>
</feature>
<keyword evidence="4 10" id="KW-0812">Transmembrane</keyword>
<dbReference type="PROSITE" id="PS50885">
    <property type="entry name" value="HAMP"/>
    <property type="match status" value="2"/>
</dbReference>
<keyword evidence="5 10" id="KW-1133">Transmembrane helix</keyword>
<feature type="domain" description="HAMP" evidence="12">
    <location>
        <begin position="292"/>
        <end position="344"/>
    </location>
</feature>
<evidence type="ECO:0000256" key="8">
    <source>
        <dbReference type="PROSITE-ProRule" id="PRU00284"/>
    </source>
</evidence>
<evidence type="ECO:0000256" key="2">
    <source>
        <dbReference type="ARBA" id="ARBA00022475"/>
    </source>
</evidence>
<dbReference type="PANTHER" id="PTHR43531:SF11">
    <property type="entry name" value="METHYL-ACCEPTING CHEMOTAXIS PROTEIN 3"/>
    <property type="match status" value="1"/>
</dbReference>
<feature type="domain" description="Methyl-accepting transducer" evidence="11">
    <location>
        <begin position="349"/>
        <end position="578"/>
    </location>
</feature>
<evidence type="ECO:0000259" key="11">
    <source>
        <dbReference type="PROSITE" id="PS50111"/>
    </source>
</evidence>
<evidence type="ECO:0000256" key="4">
    <source>
        <dbReference type="ARBA" id="ARBA00022692"/>
    </source>
</evidence>
<dbReference type="InterPro" id="IPR051310">
    <property type="entry name" value="MCP_chemotaxis"/>
</dbReference>
<comment type="similarity">
    <text evidence="7">Belongs to the methyl-accepting chemotaxis (MCP) protein family.</text>
</comment>
<sequence>MSLFRISTRLYLLVGLSLFVVTLAMAVTLSTTADQLLEERKDLLRTVDEVAVSIVQKRFADVQNGALSEDEAREAALAELAAVRYGESGYLWVNDLQQVVLMHPIKPELNGKDVTDMKDPDGKALWVEFVNVAKAEKSGFVDYRWPKPGIDEPVRKLSHVTLFEPWGWVIGNGVYVDDLDAKVWASAKKTAAIAAAGCLFMVIGALSIIRSVTRPIRHLQTAMNKIAAEDFAAAVPDVNRGDEVGDMARTLVSLRDSVNERVQERLAAAELQRQIIDREREESQRSQELHAQNLSVVVRELGAGLKRLADCNIRITIDEKFPADFEPLRHDFNNSIATFQATLEQVLQQTQALQNNGQEMREASDNLAKRTEQQAAALEQTSAALEQVSSTVKLSSSRMQDTSKLVVDAKACASASGVVVRDAVEAMGRIQAASDEITQIIGVIDQIAFQTNLLALNAGVEAARAGDAGKGFAVVAQEVRELAQRSAVAAREIKELIGKSAEEVASGVRLVNETGTALGSIEEFVSEINSNVDAIATAAAEQALGLSQISAAVSSIDQMTQQNAAMVEETTAVSHTLAEGSNLLAHLVNRFKLNRRATIREGDQIVEHRNSGDLGLRAA</sequence>
<dbReference type="Pfam" id="PF17200">
    <property type="entry name" value="sCache_2"/>
    <property type="match status" value="1"/>
</dbReference>
<dbReference type="GO" id="GO:0007165">
    <property type="term" value="P:signal transduction"/>
    <property type="evidence" value="ECO:0007669"/>
    <property type="project" value="UniProtKB-KW"/>
</dbReference>
<dbReference type="InterPro" id="IPR003660">
    <property type="entry name" value="HAMP_dom"/>
</dbReference>
<evidence type="ECO:0000313" key="14">
    <source>
        <dbReference type="Proteomes" id="UP000321717"/>
    </source>
</evidence>
<evidence type="ECO:0000259" key="12">
    <source>
        <dbReference type="PROSITE" id="PS50885"/>
    </source>
</evidence>
<dbReference type="OrthoDB" id="3378718at2"/>
<dbReference type="RefSeq" id="WP_147182151.1">
    <property type="nucleotide sequence ID" value="NZ_BJZP01000036.1"/>
</dbReference>
<evidence type="ECO:0000256" key="10">
    <source>
        <dbReference type="SAM" id="Phobius"/>
    </source>
</evidence>
<dbReference type="Gene3D" id="3.30.450.20">
    <property type="entry name" value="PAS domain"/>
    <property type="match status" value="1"/>
</dbReference>
<evidence type="ECO:0000313" key="13">
    <source>
        <dbReference type="EMBL" id="GEO87328.1"/>
    </source>
</evidence>
<dbReference type="Gene3D" id="1.10.287.950">
    <property type="entry name" value="Methyl-accepting chemotaxis protein"/>
    <property type="match status" value="1"/>
</dbReference>
<dbReference type="EMBL" id="BJZP01000036">
    <property type="protein sequence ID" value="GEO87328.1"/>
    <property type="molecule type" value="Genomic_DNA"/>
</dbReference>
<dbReference type="Pfam" id="PF00672">
    <property type="entry name" value="HAMP"/>
    <property type="match status" value="1"/>
</dbReference>
<evidence type="ECO:0000256" key="3">
    <source>
        <dbReference type="ARBA" id="ARBA00022500"/>
    </source>
</evidence>
<dbReference type="FunFam" id="1.10.287.950:FF:000001">
    <property type="entry name" value="Methyl-accepting chemotaxis sensory transducer"/>
    <property type="match status" value="1"/>
</dbReference>
<dbReference type="GO" id="GO:0006935">
    <property type="term" value="P:chemotaxis"/>
    <property type="evidence" value="ECO:0007669"/>
    <property type="project" value="UniProtKB-KW"/>
</dbReference>
<dbReference type="CDD" id="cd11386">
    <property type="entry name" value="MCP_signal"/>
    <property type="match status" value="1"/>
</dbReference>
<evidence type="ECO:0000256" key="7">
    <source>
        <dbReference type="ARBA" id="ARBA00029447"/>
    </source>
</evidence>
<dbReference type="AlphaFoldDB" id="A0A512HPE0"/>
<name>A0A512HPE0_9HYPH</name>
<keyword evidence="2" id="KW-1003">Cell membrane</keyword>
<evidence type="ECO:0000256" key="9">
    <source>
        <dbReference type="SAM" id="Coils"/>
    </source>
</evidence>
<comment type="subcellular location">
    <subcellularLocation>
        <location evidence="1">Cell membrane</location>
        <topology evidence="1">Multi-pass membrane protein</topology>
    </subcellularLocation>
</comment>
<feature type="coiled-coil region" evidence="9">
    <location>
        <begin position="259"/>
        <end position="286"/>
    </location>
</feature>
<dbReference type="Pfam" id="PF00015">
    <property type="entry name" value="MCPsignal"/>
    <property type="match status" value="1"/>
</dbReference>
<dbReference type="InterPro" id="IPR033480">
    <property type="entry name" value="sCache_2"/>
</dbReference>
<dbReference type="SMART" id="SM00283">
    <property type="entry name" value="MA"/>
    <property type="match status" value="1"/>
</dbReference>
<keyword evidence="14" id="KW-1185">Reference proteome</keyword>
<keyword evidence="9" id="KW-0175">Coiled coil</keyword>
<organism evidence="13 14">
    <name type="scientific">Ciceribacter naphthalenivorans</name>
    <dbReference type="NCBI Taxonomy" id="1118451"/>
    <lineage>
        <taxon>Bacteria</taxon>
        <taxon>Pseudomonadati</taxon>
        <taxon>Pseudomonadota</taxon>
        <taxon>Alphaproteobacteria</taxon>
        <taxon>Hyphomicrobiales</taxon>
        <taxon>Rhizobiaceae</taxon>
        <taxon>Ciceribacter</taxon>
    </lineage>
</organism>
<comment type="caution">
    <text evidence="13">The sequence shown here is derived from an EMBL/GenBank/DDBJ whole genome shotgun (WGS) entry which is preliminary data.</text>
</comment>
<dbReference type="Gene3D" id="6.10.340.10">
    <property type="match status" value="1"/>
</dbReference>
<dbReference type="PROSITE" id="PS50111">
    <property type="entry name" value="CHEMOTAXIS_TRANSDUC_2"/>
    <property type="match status" value="1"/>
</dbReference>
<dbReference type="SMART" id="SM01049">
    <property type="entry name" value="Cache_2"/>
    <property type="match status" value="1"/>
</dbReference>
<keyword evidence="6 10" id="KW-0472">Membrane</keyword>
<evidence type="ECO:0000256" key="1">
    <source>
        <dbReference type="ARBA" id="ARBA00004651"/>
    </source>
</evidence>
<dbReference type="PANTHER" id="PTHR43531">
    <property type="entry name" value="PROTEIN ICFG"/>
    <property type="match status" value="1"/>
</dbReference>